<gene>
    <name evidence="1" type="ORF">C1SCF055_LOCUS29253</name>
</gene>
<name>A0A9P1D5N0_9DINO</name>
<dbReference type="AlphaFoldDB" id="A0A9P1D5N0"/>
<accession>A0A9P1D5N0</accession>
<protein>
    <submittedName>
        <fullName evidence="1">Uncharacterized protein</fullName>
    </submittedName>
</protein>
<evidence type="ECO:0000313" key="2">
    <source>
        <dbReference type="EMBL" id="CAL4790693.1"/>
    </source>
</evidence>
<comment type="caution">
    <text evidence="1">The sequence shown here is derived from an EMBL/GenBank/DDBJ whole genome shotgun (WGS) entry which is preliminary data.</text>
</comment>
<keyword evidence="3" id="KW-1185">Reference proteome</keyword>
<reference evidence="1" key="1">
    <citation type="submission" date="2022-10" db="EMBL/GenBank/DDBJ databases">
        <authorList>
            <person name="Chen Y."/>
            <person name="Dougan E. K."/>
            <person name="Chan C."/>
            <person name="Rhodes N."/>
            <person name="Thang M."/>
        </authorList>
    </citation>
    <scope>NUCLEOTIDE SEQUENCE</scope>
</reference>
<sequence length="291" mass="31833">MSLPWVTKLLAIIESDAPINQKAAQALDLLKAIGWDLKKITQSVCVELPYEPTKRKAAIDANARLAEQSGGLLAKPFGQERFQSLSLSHTTSFLRSLEAGCKLGNDTLSVEQMVAQGDDFGKILQEGWDWTVVAAKVEEEVPALPVAMTIAHHYQLQPQGMKNLDRAVQQAASSMPPCQKYIKNIGNFVASFAGGESFNLLKYLDFISRQFGGSLMFGEDFTDLLANCDWKQGSTTFPMLRVALACCQVTSPKSSQKDGFAKLIAKSDFDKLKGKKLLPNLLKAESLMLAA</sequence>
<evidence type="ECO:0000313" key="1">
    <source>
        <dbReference type="EMBL" id="CAI4003381.1"/>
    </source>
</evidence>
<dbReference type="EMBL" id="CAMXCT010003257">
    <property type="protein sequence ID" value="CAI4003381.1"/>
    <property type="molecule type" value="Genomic_DNA"/>
</dbReference>
<reference evidence="2 3" key="2">
    <citation type="submission" date="2024-05" db="EMBL/GenBank/DDBJ databases">
        <authorList>
            <person name="Chen Y."/>
            <person name="Shah S."/>
            <person name="Dougan E. K."/>
            <person name="Thang M."/>
            <person name="Chan C."/>
        </authorList>
    </citation>
    <scope>NUCLEOTIDE SEQUENCE [LARGE SCALE GENOMIC DNA]</scope>
</reference>
<dbReference type="Proteomes" id="UP001152797">
    <property type="component" value="Unassembled WGS sequence"/>
</dbReference>
<evidence type="ECO:0000313" key="3">
    <source>
        <dbReference type="Proteomes" id="UP001152797"/>
    </source>
</evidence>
<dbReference type="EMBL" id="CAMXCT030003257">
    <property type="protein sequence ID" value="CAL4790693.1"/>
    <property type="molecule type" value="Genomic_DNA"/>
</dbReference>
<proteinExistence type="predicted"/>
<dbReference type="EMBL" id="CAMXCT020003257">
    <property type="protein sequence ID" value="CAL1156756.1"/>
    <property type="molecule type" value="Genomic_DNA"/>
</dbReference>
<organism evidence="1">
    <name type="scientific">Cladocopium goreaui</name>
    <dbReference type="NCBI Taxonomy" id="2562237"/>
    <lineage>
        <taxon>Eukaryota</taxon>
        <taxon>Sar</taxon>
        <taxon>Alveolata</taxon>
        <taxon>Dinophyceae</taxon>
        <taxon>Suessiales</taxon>
        <taxon>Symbiodiniaceae</taxon>
        <taxon>Cladocopium</taxon>
    </lineage>
</organism>